<reference evidence="6" key="1">
    <citation type="submission" date="2018-06" db="EMBL/GenBank/DDBJ databases">
        <authorList>
            <person name="Cea G.-C."/>
            <person name="William W."/>
        </authorList>
    </citation>
    <scope>NUCLEOTIDE SEQUENCE [LARGE SCALE GENOMIC DNA]</scope>
    <source>
        <strain evidence="6">DB21MT-2</strain>
    </source>
</reference>
<organism evidence="5 6">
    <name type="scientific">Shewanella benthica</name>
    <dbReference type="NCBI Taxonomy" id="43661"/>
    <lineage>
        <taxon>Bacteria</taxon>
        <taxon>Pseudomonadati</taxon>
        <taxon>Pseudomonadota</taxon>
        <taxon>Gammaproteobacteria</taxon>
        <taxon>Alteromonadales</taxon>
        <taxon>Shewanellaceae</taxon>
        <taxon>Shewanella</taxon>
    </lineage>
</organism>
<evidence type="ECO:0000256" key="2">
    <source>
        <dbReference type="ARBA" id="ARBA00022679"/>
    </source>
</evidence>
<dbReference type="OrthoDB" id="5756162at2"/>
<dbReference type="PANTHER" id="PTHR42681:SF1">
    <property type="entry name" value="MALONYL-COA-ACYL CARRIER PROTEIN TRANSACYLASE, MITOCHONDRIAL"/>
    <property type="match status" value="1"/>
</dbReference>
<dbReference type="Gene3D" id="3.30.70.250">
    <property type="entry name" value="Malonyl-CoA ACP transacylase, ACP-binding"/>
    <property type="match status" value="1"/>
</dbReference>
<dbReference type="GO" id="GO:0006633">
    <property type="term" value="P:fatty acid biosynthetic process"/>
    <property type="evidence" value="ECO:0007669"/>
    <property type="project" value="TreeGrafter"/>
</dbReference>
<keyword evidence="3" id="KW-0012">Acyltransferase</keyword>
<dbReference type="KEGG" id="sbk:SHEWBE_4195"/>
<dbReference type="InterPro" id="IPR050858">
    <property type="entry name" value="Mal-CoA-ACP_Trans/PKS_FabD"/>
</dbReference>
<dbReference type="InterPro" id="IPR001227">
    <property type="entry name" value="Ac_transferase_dom_sf"/>
</dbReference>
<accession>A0A330M836</accession>
<protein>
    <recommendedName>
        <fullName evidence="1">[acyl-carrier-protein] S-malonyltransferase</fullName>
        <ecNumber evidence="1">2.3.1.39</ecNumber>
    </recommendedName>
</protein>
<gene>
    <name evidence="5" type="ORF">SHEWBE_4195</name>
</gene>
<dbReference type="RefSeq" id="WP_112353788.1">
    <property type="nucleotide sequence ID" value="NZ_LS483452.1"/>
</dbReference>
<evidence type="ECO:0000313" key="5">
    <source>
        <dbReference type="EMBL" id="SQH78155.1"/>
    </source>
</evidence>
<name>A0A330M836_9GAMM</name>
<dbReference type="Proteomes" id="UP000250123">
    <property type="component" value="Chromosome SHEWBE"/>
</dbReference>
<dbReference type="Gene3D" id="3.40.366.10">
    <property type="entry name" value="Malonyl-Coenzyme A Acyl Carrier Protein, domain 2"/>
    <property type="match status" value="1"/>
</dbReference>
<evidence type="ECO:0000313" key="6">
    <source>
        <dbReference type="Proteomes" id="UP000250123"/>
    </source>
</evidence>
<evidence type="ECO:0000256" key="3">
    <source>
        <dbReference type="ARBA" id="ARBA00023315"/>
    </source>
</evidence>
<dbReference type="GO" id="GO:0004314">
    <property type="term" value="F:[acyl-carrier-protein] S-malonyltransferase activity"/>
    <property type="evidence" value="ECO:0007669"/>
    <property type="project" value="UniProtKB-EC"/>
</dbReference>
<dbReference type="EMBL" id="LS483452">
    <property type="protein sequence ID" value="SQH78155.1"/>
    <property type="molecule type" value="Genomic_DNA"/>
</dbReference>
<dbReference type="AlphaFoldDB" id="A0A330M836"/>
<dbReference type="InterPro" id="IPR016035">
    <property type="entry name" value="Acyl_Trfase/lysoPLipase"/>
</dbReference>
<dbReference type="EC" id="2.3.1.39" evidence="1"/>
<sequence length="368" mass="40476">MTINMEKQVAANVQAEQTVNKPRERVVVVAPGRGCYSKDELGYLHRFHSDKQAFIAAIDQYRAEIKQTGIAKIDGAAKYSFKQHTPGENASALIYACSVCDFMDIDTERYEVVAVTGNSMGWYIALACADALDADAAIEVINTMGSMMQDGLIGGQLIYPEIDAQWRRDSETSSLIDRAIETICDEDGCELFTSIYLGGYRVLAGNEAGLKRAEEILPQVDERYPMRLYNHGAFHSPLLEPVSEKGFAALGDLLFSKPKIPLIDGEGRIWTPYGTDCSKLREYTLGAQVTKPYDFTKAVQVAVKEFAPDKVIVLGPGNTLGGPTAQALIDINWFDWTSKGEFAAAQQTSPKMLAMGNEEQRSQILAQC</sequence>
<evidence type="ECO:0000256" key="1">
    <source>
        <dbReference type="ARBA" id="ARBA00013258"/>
    </source>
</evidence>
<dbReference type="SUPFAM" id="SSF52151">
    <property type="entry name" value="FabD/lysophospholipase-like"/>
    <property type="match status" value="1"/>
</dbReference>
<keyword evidence="2 5" id="KW-0808">Transferase</keyword>
<dbReference type="PANTHER" id="PTHR42681">
    <property type="entry name" value="MALONYL-COA-ACYL CARRIER PROTEIN TRANSACYLASE, MITOCHONDRIAL"/>
    <property type="match status" value="1"/>
</dbReference>
<comment type="catalytic activity">
    <reaction evidence="4">
        <text>holo-[ACP] + malonyl-CoA = malonyl-[ACP] + CoA</text>
        <dbReference type="Rhea" id="RHEA:41792"/>
        <dbReference type="Rhea" id="RHEA-COMP:9623"/>
        <dbReference type="Rhea" id="RHEA-COMP:9685"/>
        <dbReference type="ChEBI" id="CHEBI:57287"/>
        <dbReference type="ChEBI" id="CHEBI:57384"/>
        <dbReference type="ChEBI" id="CHEBI:64479"/>
        <dbReference type="ChEBI" id="CHEBI:78449"/>
        <dbReference type="EC" id="2.3.1.39"/>
    </reaction>
</comment>
<proteinExistence type="predicted"/>
<evidence type="ECO:0000256" key="4">
    <source>
        <dbReference type="ARBA" id="ARBA00048462"/>
    </source>
</evidence>